<dbReference type="SMART" id="SM00448">
    <property type="entry name" value="REC"/>
    <property type="match status" value="1"/>
</dbReference>
<dbReference type="GO" id="GO:0009190">
    <property type="term" value="P:cyclic nucleotide biosynthetic process"/>
    <property type="evidence" value="ECO:0007669"/>
    <property type="project" value="InterPro"/>
</dbReference>
<dbReference type="PROSITE" id="PS50125">
    <property type="entry name" value="GUANYLATE_CYCLASE_2"/>
    <property type="match status" value="1"/>
</dbReference>
<dbReference type="CDD" id="cd07302">
    <property type="entry name" value="CHD"/>
    <property type="match status" value="1"/>
</dbReference>
<dbReference type="SUPFAM" id="SSF55073">
    <property type="entry name" value="Nucleotide cyclase"/>
    <property type="match status" value="1"/>
</dbReference>
<feature type="domain" description="Response regulatory" evidence="2">
    <location>
        <begin position="9"/>
        <end position="125"/>
    </location>
</feature>
<dbReference type="SUPFAM" id="SSF52172">
    <property type="entry name" value="CheY-like"/>
    <property type="match status" value="1"/>
</dbReference>
<evidence type="ECO:0000313" key="4">
    <source>
        <dbReference type="EMBL" id="PWG64920.1"/>
    </source>
</evidence>
<dbReference type="Proteomes" id="UP000245474">
    <property type="component" value="Unassembled WGS sequence"/>
</dbReference>
<dbReference type="Gene3D" id="3.30.70.1230">
    <property type="entry name" value="Nucleotide cyclase"/>
    <property type="match status" value="1"/>
</dbReference>
<dbReference type="PROSITE" id="PS50110">
    <property type="entry name" value="RESPONSE_REGULATORY"/>
    <property type="match status" value="1"/>
</dbReference>
<feature type="domain" description="Guanylate cyclase" evidence="3">
    <location>
        <begin position="173"/>
        <end position="298"/>
    </location>
</feature>
<evidence type="ECO:0000259" key="2">
    <source>
        <dbReference type="PROSITE" id="PS50110"/>
    </source>
</evidence>
<dbReference type="InterPro" id="IPR001054">
    <property type="entry name" value="A/G_cyclase"/>
</dbReference>
<dbReference type="Pfam" id="PF00211">
    <property type="entry name" value="Guanylate_cyc"/>
    <property type="match status" value="1"/>
</dbReference>
<dbReference type="PANTHER" id="PTHR43081:SF1">
    <property type="entry name" value="ADENYLATE CYCLASE, TERMINAL-DIFFERENTIATION SPECIFIC"/>
    <property type="match status" value="1"/>
</dbReference>
<protein>
    <recommendedName>
        <fullName evidence="6">Adenylate/guanylate cyclase domain-containing response regulator</fullName>
    </recommendedName>
</protein>
<dbReference type="InterPro" id="IPR001789">
    <property type="entry name" value="Sig_transdc_resp-reg_receiver"/>
</dbReference>
<dbReference type="InterPro" id="IPR011006">
    <property type="entry name" value="CheY-like_superfamily"/>
</dbReference>
<dbReference type="GO" id="GO:0000160">
    <property type="term" value="P:phosphorelay signal transduction system"/>
    <property type="evidence" value="ECO:0007669"/>
    <property type="project" value="InterPro"/>
</dbReference>
<gene>
    <name evidence="4" type="ORF">DEM34_03750</name>
</gene>
<dbReference type="Pfam" id="PF00072">
    <property type="entry name" value="Response_reg"/>
    <property type="match status" value="1"/>
</dbReference>
<dbReference type="Gene3D" id="3.40.50.2300">
    <property type="match status" value="1"/>
</dbReference>
<name>A0A2U2N717_9GAMM</name>
<comment type="caution">
    <text evidence="1">Lacks conserved residue(s) required for the propagation of feature annotation.</text>
</comment>
<dbReference type="RefSeq" id="WP_109676403.1">
    <property type="nucleotide sequence ID" value="NZ_CP086615.1"/>
</dbReference>
<organism evidence="4 5">
    <name type="scientific">Sediminicurvatus halobius</name>
    <dbReference type="NCBI Taxonomy" id="2182432"/>
    <lineage>
        <taxon>Bacteria</taxon>
        <taxon>Pseudomonadati</taxon>
        <taxon>Pseudomonadota</taxon>
        <taxon>Gammaproteobacteria</taxon>
        <taxon>Chromatiales</taxon>
        <taxon>Ectothiorhodospiraceae</taxon>
        <taxon>Sediminicurvatus</taxon>
    </lineage>
</organism>
<proteinExistence type="predicted"/>
<accession>A0A2U2N717</accession>
<evidence type="ECO:0000259" key="3">
    <source>
        <dbReference type="PROSITE" id="PS50125"/>
    </source>
</evidence>
<evidence type="ECO:0000256" key="1">
    <source>
        <dbReference type="PROSITE-ProRule" id="PRU00169"/>
    </source>
</evidence>
<evidence type="ECO:0008006" key="6">
    <source>
        <dbReference type="Google" id="ProtNLM"/>
    </source>
</evidence>
<dbReference type="GO" id="GO:0004016">
    <property type="term" value="F:adenylate cyclase activity"/>
    <property type="evidence" value="ECO:0007669"/>
    <property type="project" value="UniProtKB-ARBA"/>
</dbReference>
<dbReference type="EMBL" id="QFFI01000004">
    <property type="protein sequence ID" value="PWG64920.1"/>
    <property type="molecule type" value="Genomic_DNA"/>
</dbReference>
<dbReference type="AlphaFoldDB" id="A0A2U2N717"/>
<reference evidence="4 5" key="1">
    <citation type="submission" date="2018-05" db="EMBL/GenBank/DDBJ databases">
        <title>Spiribacter halobius sp. nov., a moderately halophilic bacterium isolated from marine solar saltern.</title>
        <authorList>
            <person name="Zheng W.-S."/>
            <person name="Lu D.-C."/>
            <person name="Du Z.-J."/>
        </authorList>
    </citation>
    <scope>NUCLEOTIDE SEQUENCE [LARGE SCALE GENOMIC DNA]</scope>
    <source>
        <strain evidence="4 5">E85</strain>
    </source>
</reference>
<keyword evidence="5" id="KW-1185">Reference proteome</keyword>
<sequence length="355" mass="39020">MASGEHSPIVLVVDDDPASRRALSRILEAAGYRTKLMGSMAAVRRYLARQEPDAFVLSAEMDGIDGIELCWRLREDERFRMTPILVATSSEDRYLLRSAFTAGADDFLVKPLEPLVVVARLGGLLKKREYYKQLEAARAELARYVSPRIRTLIERRLDSREPMQTAPTLEDVCILFSDIRGFTALSQTIDPPTLFRTVSEHLGVQVDCVYRHGGYVDKFGGDGLMAVFDGERMGEKACRCALDIIDRVGVLKPPGCSGAVPIGIGIHAGPVVLGNIGTGEHLDYTAIGESVNVAARLCGYAEPQSVIVSEALRERVGDPRALDFREPRSVQVRGVSEPVLLYHLARAPLADTRRA</sequence>
<dbReference type="PANTHER" id="PTHR43081">
    <property type="entry name" value="ADENYLATE CYCLASE, TERMINAL-DIFFERENTIATION SPECIFIC-RELATED"/>
    <property type="match status" value="1"/>
</dbReference>
<dbReference type="SMART" id="SM00044">
    <property type="entry name" value="CYCc"/>
    <property type="match status" value="1"/>
</dbReference>
<evidence type="ECO:0000313" key="5">
    <source>
        <dbReference type="Proteomes" id="UP000245474"/>
    </source>
</evidence>
<dbReference type="InterPro" id="IPR029787">
    <property type="entry name" value="Nucleotide_cyclase"/>
</dbReference>
<comment type="caution">
    <text evidence="4">The sequence shown here is derived from an EMBL/GenBank/DDBJ whole genome shotgun (WGS) entry which is preliminary data.</text>
</comment>
<dbReference type="InterPro" id="IPR050697">
    <property type="entry name" value="Adenylyl/Guanylyl_Cyclase_3/4"/>
</dbReference>
<dbReference type="OrthoDB" id="9806704at2"/>